<evidence type="ECO:0000313" key="2">
    <source>
        <dbReference type="EMBL" id="MCV2401695.1"/>
    </source>
</evidence>
<gene>
    <name evidence="2" type="ORF">OFY17_02245</name>
</gene>
<dbReference type="CDD" id="cd10936">
    <property type="entry name" value="CE4_DAC2"/>
    <property type="match status" value="1"/>
</dbReference>
<keyword evidence="1" id="KW-0732">Signal</keyword>
<feature type="signal peptide" evidence="1">
    <location>
        <begin position="1"/>
        <end position="34"/>
    </location>
</feature>
<dbReference type="InterPro" id="IPR011330">
    <property type="entry name" value="Glyco_hydro/deAcase_b/a-brl"/>
</dbReference>
<sequence>MMVKVIQKATRIYTCKRWLVATLLLIVTPLHVTAAEVELVEPEEPSVILAEEEQESLENDALVLGEELDSRPGINESNSSAADVSELSSIELEAAELESTDLESTDLDITDLDSTIPESTELDSIELNSTKAEVLADSVELDFDLADPESHSIADKEVLKAKAERLGPVIVKEAAAQEKQAGPVIFSNPQPWQPSIVPILKSWDSKALELDAPTIATKQSQLPSPISEVDIHPPQPTIAILIDDLGYNRSGMEASLKLPKEVALAILPATPFAKKTATTSNEQQRITLLHAPMENQREMKLGPGGLYQDMTEDELKAVLIENLEGLPGVLGVNNHMGSLLTTKESSMTWVMEILEDRSLFFIDSLTSSDSVAGRIAKEHGLKTVTRDVFLDNIRTEDAIDRQFGRLLKHARRHGTGLAIGHPYPETMSYLKRRLEQIDMDGVKLIPITDILTGS</sequence>
<dbReference type="EMBL" id="JAOVZB010000001">
    <property type="protein sequence ID" value="MCV2401695.1"/>
    <property type="molecule type" value="Genomic_DNA"/>
</dbReference>
<dbReference type="PANTHER" id="PTHR30105">
    <property type="entry name" value="UNCHARACTERIZED YIBQ-RELATED"/>
    <property type="match status" value="1"/>
</dbReference>
<dbReference type="RefSeq" id="WP_263529069.1">
    <property type="nucleotide sequence ID" value="NZ_JAOVZB010000001.1"/>
</dbReference>
<organism evidence="2 3">
    <name type="scientific">Marinomonas sargassi</name>
    <dbReference type="NCBI Taxonomy" id="2984494"/>
    <lineage>
        <taxon>Bacteria</taxon>
        <taxon>Pseudomonadati</taxon>
        <taxon>Pseudomonadota</taxon>
        <taxon>Gammaproteobacteria</taxon>
        <taxon>Oceanospirillales</taxon>
        <taxon>Oceanospirillaceae</taxon>
        <taxon>Marinomonas</taxon>
    </lineage>
</organism>
<name>A0ABT2YP74_9GAMM</name>
<dbReference type="PANTHER" id="PTHR30105:SF2">
    <property type="entry name" value="DIVERGENT POLYSACCHARIDE DEACETYLASE SUPERFAMILY"/>
    <property type="match status" value="1"/>
</dbReference>
<dbReference type="Pfam" id="PF04748">
    <property type="entry name" value="Polysacc_deac_2"/>
    <property type="match status" value="1"/>
</dbReference>
<protein>
    <submittedName>
        <fullName evidence="2">Divergent polysaccharide deacetylase family protein</fullName>
    </submittedName>
</protein>
<keyword evidence="3" id="KW-1185">Reference proteome</keyword>
<evidence type="ECO:0000256" key="1">
    <source>
        <dbReference type="SAM" id="SignalP"/>
    </source>
</evidence>
<dbReference type="SUPFAM" id="SSF88713">
    <property type="entry name" value="Glycoside hydrolase/deacetylase"/>
    <property type="match status" value="1"/>
</dbReference>
<reference evidence="2 3" key="1">
    <citation type="submission" date="2022-10" db="EMBL/GenBank/DDBJ databases">
        <title>Marinomonas transparenta sp. nov. and Marinomonas sargassi sp. nov., isolated from marine alga (Sargassum natans (L.) Gaillon).</title>
        <authorList>
            <person name="Wang Y."/>
        </authorList>
    </citation>
    <scope>NUCLEOTIDE SEQUENCE [LARGE SCALE GENOMIC DNA]</scope>
    <source>
        <strain evidence="2 3">C2222</strain>
    </source>
</reference>
<dbReference type="Proteomes" id="UP001209713">
    <property type="component" value="Unassembled WGS sequence"/>
</dbReference>
<evidence type="ECO:0000313" key="3">
    <source>
        <dbReference type="Proteomes" id="UP001209713"/>
    </source>
</evidence>
<dbReference type="InterPro" id="IPR006837">
    <property type="entry name" value="Divergent_DAC"/>
</dbReference>
<dbReference type="Gene3D" id="3.20.20.370">
    <property type="entry name" value="Glycoside hydrolase/deacetylase"/>
    <property type="match status" value="1"/>
</dbReference>
<accession>A0ABT2YP74</accession>
<comment type="caution">
    <text evidence="2">The sequence shown here is derived from an EMBL/GenBank/DDBJ whole genome shotgun (WGS) entry which is preliminary data.</text>
</comment>
<feature type="chain" id="PRO_5046506962" evidence="1">
    <location>
        <begin position="35"/>
        <end position="454"/>
    </location>
</feature>
<proteinExistence type="predicted"/>